<dbReference type="GO" id="GO:0006935">
    <property type="term" value="P:chemotaxis"/>
    <property type="evidence" value="ECO:0007669"/>
    <property type="project" value="UniProtKB-KW"/>
</dbReference>
<comment type="caution">
    <text evidence="11">The sequence shown here is derived from an EMBL/GenBank/DDBJ whole genome shotgun (WGS) entry which is preliminary data.</text>
</comment>
<comment type="subcellular location">
    <subcellularLocation>
        <location evidence="1">Cell membrane</location>
        <topology evidence="1">Peripheral membrane protein</topology>
        <orientation evidence="1">Cytoplasmic side</orientation>
    </subcellularLocation>
</comment>
<dbReference type="Proteomes" id="UP000054099">
    <property type="component" value="Unassembled WGS sequence"/>
</dbReference>
<gene>
    <name evidence="11" type="ORF">AS030_05990</name>
</gene>
<dbReference type="InterPro" id="IPR012823">
    <property type="entry name" value="Flagell_FliJ"/>
</dbReference>
<keyword evidence="9" id="KW-0472">Membrane</keyword>
<proteinExistence type="inferred from homology"/>
<evidence type="ECO:0000256" key="8">
    <source>
        <dbReference type="ARBA" id="ARBA00022927"/>
    </source>
</evidence>
<evidence type="ECO:0000256" key="2">
    <source>
        <dbReference type="ARBA" id="ARBA00010004"/>
    </source>
</evidence>
<dbReference type="AlphaFoldDB" id="A0A0V8JDF8"/>
<dbReference type="GO" id="GO:0009288">
    <property type="term" value="C:bacterial-type flagellum"/>
    <property type="evidence" value="ECO:0007669"/>
    <property type="project" value="InterPro"/>
</dbReference>
<protein>
    <recommendedName>
        <fullName evidence="3">Flagellar FliJ protein</fullName>
    </recommendedName>
</protein>
<evidence type="ECO:0000256" key="10">
    <source>
        <dbReference type="ARBA" id="ARBA00023225"/>
    </source>
</evidence>
<evidence type="ECO:0000256" key="7">
    <source>
        <dbReference type="ARBA" id="ARBA00022795"/>
    </source>
</evidence>
<dbReference type="Gene3D" id="1.10.287.1700">
    <property type="match status" value="1"/>
</dbReference>
<keyword evidence="6" id="KW-0145">Chemotaxis</keyword>
<reference evidence="11 12" key="1">
    <citation type="journal article" date="2014" name="Antonie Van Leeuwenhoek">
        <title>Fictibacillus enclensis sp. nov., isolated from marine sediment.</title>
        <authorList>
            <person name="Dastager S.G."/>
            <person name="Mawlankar R."/>
            <person name="Srinivasan K."/>
            <person name="Tang S.K."/>
            <person name="Lee J.C."/>
            <person name="Ramana V.V."/>
            <person name="Shouche Y.S."/>
        </authorList>
    </citation>
    <scope>NUCLEOTIDE SEQUENCE [LARGE SCALE GENOMIC DNA]</scope>
    <source>
        <strain evidence="11 12">NIO-1003</strain>
    </source>
</reference>
<accession>A0A0V8JDF8</accession>
<dbReference type="GO" id="GO:0071973">
    <property type="term" value="P:bacterial-type flagellum-dependent cell motility"/>
    <property type="evidence" value="ECO:0007669"/>
    <property type="project" value="InterPro"/>
</dbReference>
<dbReference type="InterPro" id="IPR053716">
    <property type="entry name" value="Flag_assembly_chemotaxis_eff"/>
</dbReference>
<evidence type="ECO:0000256" key="3">
    <source>
        <dbReference type="ARBA" id="ARBA00020392"/>
    </source>
</evidence>
<dbReference type="Pfam" id="PF02050">
    <property type="entry name" value="FliJ"/>
    <property type="match status" value="1"/>
</dbReference>
<evidence type="ECO:0000313" key="12">
    <source>
        <dbReference type="Proteomes" id="UP000054099"/>
    </source>
</evidence>
<comment type="similarity">
    <text evidence="2">Belongs to the FliJ family.</text>
</comment>
<evidence type="ECO:0000256" key="1">
    <source>
        <dbReference type="ARBA" id="ARBA00004413"/>
    </source>
</evidence>
<keyword evidence="5" id="KW-1003">Cell membrane</keyword>
<sequence>MAFQFKMEKLLSIKTKEKEVVQSEYGESVKKFEQLAQSLYELLKKKEEIEQHSGNQFKTKVVINEIQQTQRFLLSLTQQIGSIQTQVQRAREKMNHVHIQLLEKTMEVKKFEKMKERQFSVYQQTLTAIENKQNDEYSVLRYINH</sequence>
<name>A0A0V8JDF8_9BACL</name>
<keyword evidence="4" id="KW-0813">Transport</keyword>
<dbReference type="OrthoDB" id="2968361at2"/>
<evidence type="ECO:0000256" key="5">
    <source>
        <dbReference type="ARBA" id="ARBA00022475"/>
    </source>
</evidence>
<dbReference type="EMBL" id="LNQN01000001">
    <property type="protein sequence ID" value="KSU85070.1"/>
    <property type="molecule type" value="Genomic_DNA"/>
</dbReference>
<evidence type="ECO:0000256" key="9">
    <source>
        <dbReference type="ARBA" id="ARBA00023136"/>
    </source>
</evidence>
<dbReference type="GO" id="GO:0005886">
    <property type="term" value="C:plasma membrane"/>
    <property type="evidence" value="ECO:0007669"/>
    <property type="project" value="UniProtKB-SubCell"/>
</dbReference>
<keyword evidence="7" id="KW-1005">Bacterial flagellum biogenesis</keyword>
<dbReference type="GO" id="GO:0015031">
    <property type="term" value="P:protein transport"/>
    <property type="evidence" value="ECO:0007669"/>
    <property type="project" value="UniProtKB-KW"/>
</dbReference>
<evidence type="ECO:0000313" key="11">
    <source>
        <dbReference type="EMBL" id="KSU85070.1"/>
    </source>
</evidence>
<organism evidence="11 12">
    <name type="scientific">Fictibacillus enclensis</name>
    <dbReference type="NCBI Taxonomy" id="1017270"/>
    <lineage>
        <taxon>Bacteria</taxon>
        <taxon>Bacillati</taxon>
        <taxon>Bacillota</taxon>
        <taxon>Bacilli</taxon>
        <taxon>Bacillales</taxon>
        <taxon>Fictibacillaceae</taxon>
        <taxon>Fictibacillus</taxon>
    </lineage>
</organism>
<keyword evidence="12" id="KW-1185">Reference proteome</keyword>
<keyword evidence="10" id="KW-1006">Bacterial flagellum protein export</keyword>
<dbReference type="GO" id="GO:0044781">
    <property type="term" value="P:bacterial-type flagellum organization"/>
    <property type="evidence" value="ECO:0007669"/>
    <property type="project" value="UniProtKB-KW"/>
</dbReference>
<dbReference type="NCBIfam" id="TIGR02473">
    <property type="entry name" value="flagell_FliJ"/>
    <property type="match status" value="1"/>
</dbReference>
<evidence type="ECO:0000256" key="6">
    <source>
        <dbReference type="ARBA" id="ARBA00022500"/>
    </source>
</evidence>
<dbReference type="RefSeq" id="WP_061969431.1">
    <property type="nucleotide sequence ID" value="NZ_FMAV01000001.1"/>
</dbReference>
<keyword evidence="8" id="KW-0653">Protein transport</keyword>
<evidence type="ECO:0000256" key="4">
    <source>
        <dbReference type="ARBA" id="ARBA00022448"/>
    </source>
</evidence>